<sequence length="237" mass="24838">MTDTTLVLLPGLMCDVAVWAPQVQALSSHATCHVPHWGPLDSLTAMAEHVLATAPARTFALAGHSMGGRVALEVMRMAPQRVERLALLDTGTPALAAGAAGAKEKAGRMELLALAQSSGMRTMGAQWASGMVHPSVLGTALFEQILDMLERSSPAQFAAQIHALLNRPDAGPVLPTITCPTLVLTGREDLWSPPAQHEAMAQAIAGAQLGIVEQCGHMSTMEQPEAVNAAFVAWLAS</sequence>
<dbReference type="PANTHER" id="PTHR43798:SF29">
    <property type="entry name" value="AB HYDROLASE-1 DOMAIN-CONTAINING PROTEIN"/>
    <property type="match status" value="1"/>
</dbReference>
<proteinExistence type="predicted"/>
<dbReference type="EMBL" id="JAVDXO010000009">
    <property type="protein sequence ID" value="MDR7308101.1"/>
    <property type="molecule type" value="Genomic_DNA"/>
</dbReference>
<gene>
    <name evidence="2" type="ORF">J2X15_003410</name>
</gene>
<evidence type="ECO:0000259" key="1">
    <source>
        <dbReference type="Pfam" id="PF12697"/>
    </source>
</evidence>
<dbReference type="InterPro" id="IPR050266">
    <property type="entry name" value="AB_hydrolase_sf"/>
</dbReference>
<dbReference type="PANTHER" id="PTHR43798">
    <property type="entry name" value="MONOACYLGLYCEROL LIPASE"/>
    <property type="match status" value="1"/>
</dbReference>
<dbReference type="Gene3D" id="3.40.50.1820">
    <property type="entry name" value="alpha/beta hydrolase"/>
    <property type="match status" value="1"/>
</dbReference>
<dbReference type="InterPro" id="IPR029058">
    <property type="entry name" value="AB_hydrolase_fold"/>
</dbReference>
<evidence type="ECO:0000313" key="2">
    <source>
        <dbReference type="EMBL" id="MDR7308101.1"/>
    </source>
</evidence>
<feature type="domain" description="AB hydrolase-1" evidence="1">
    <location>
        <begin position="6"/>
        <end position="230"/>
    </location>
</feature>
<evidence type="ECO:0000313" key="3">
    <source>
        <dbReference type="Proteomes" id="UP001268089"/>
    </source>
</evidence>
<dbReference type="PRINTS" id="PR00111">
    <property type="entry name" value="ABHYDROLASE"/>
</dbReference>
<dbReference type="RefSeq" id="WP_310344918.1">
    <property type="nucleotide sequence ID" value="NZ_JAVDXO010000009.1"/>
</dbReference>
<dbReference type="Proteomes" id="UP001268089">
    <property type="component" value="Unassembled WGS sequence"/>
</dbReference>
<dbReference type="Pfam" id="PF12697">
    <property type="entry name" value="Abhydrolase_6"/>
    <property type="match status" value="1"/>
</dbReference>
<comment type="caution">
    <text evidence="2">The sequence shown here is derived from an EMBL/GenBank/DDBJ whole genome shotgun (WGS) entry which is preliminary data.</text>
</comment>
<keyword evidence="3" id="KW-1185">Reference proteome</keyword>
<reference evidence="2 3" key="1">
    <citation type="submission" date="2023-07" db="EMBL/GenBank/DDBJ databases">
        <title>Sorghum-associated microbial communities from plants grown in Nebraska, USA.</title>
        <authorList>
            <person name="Schachtman D."/>
        </authorList>
    </citation>
    <scope>NUCLEOTIDE SEQUENCE [LARGE SCALE GENOMIC DNA]</scope>
    <source>
        <strain evidence="2 3">BE308</strain>
    </source>
</reference>
<dbReference type="SUPFAM" id="SSF53474">
    <property type="entry name" value="alpha/beta-Hydrolases"/>
    <property type="match status" value="1"/>
</dbReference>
<organism evidence="2 3">
    <name type="scientific">Rhodoferax saidenbachensis</name>
    <dbReference type="NCBI Taxonomy" id="1484693"/>
    <lineage>
        <taxon>Bacteria</taxon>
        <taxon>Pseudomonadati</taxon>
        <taxon>Pseudomonadota</taxon>
        <taxon>Betaproteobacteria</taxon>
        <taxon>Burkholderiales</taxon>
        <taxon>Comamonadaceae</taxon>
        <taxon>Rhodoferax</taxon>
    </lineage>
</organism>
<name>A0ABU1ZU95_9BURK</name>
<protein>
    <submittedName>
        <fullName evidence="2">Pimeloyl-ACP methyl ester carboxylesterase</fullName>
    </submittedName>
</protein>
<accession>A0ABU1ZU95</accession>
<dbReference type="InterPro" id="IPR000073">
    <property type="entry name" value="AB_hydrolase_1"/>
</dbReference>